<comment type="caution">
    <text evidence="1">The sequence shown here is derived from an EMBL/GenBank/DDBJ whole genome shotgun (WGS) entry which is preliminary data.</text>
</comment>
<evidence type="ECO:0000313" key="2">
    <source>
        <dbReference type="Proteomes" id="UP000789920"/>
    </source>
</evidence>
<gene>
    <name evidence="1" type="ORF">RPERSI_LOCUS22910</name>
</gene>
<feature type="non-terminal residue" evidence="1">
    <location>
        <position position="117"/>
    </location>
</feature>
<accession>A0ACA9RUC6</accession>
<sequence>NKPEAIKLFEFLYSLLKLPDWHVLGGQVLNDATKESEKTILSTLKEDPIGITLTFDGVVIITSEGRPYVWKAMDISLKYETHINIIEKINLMFTELSAQSIKAIAVITNSAGAYATA</sequence>
<keyword evidence="2" id="KW-1185">Reference proteome</keyword>
<dbReference type="Proteomes" id="UP000789920">
    <property type="component" value="Unassembled WGS sequence"/>
</dbReference>
<protein>
    <submittedName>
        <fullName evidence="1">11901_t:CDS:1</fullName>
    </submittedName>
</protein>
<reference evidence="1" key="1">
    <citation type="submission" date="2021-06" db="EMBL/GenBank/DDBJ databases">
        <authorList>
            <person name="Kallberg Y."/>
            <person name="Tangrot J."/>
            <person name="Rosling A."/>
        </authorList>
    </citation>
    <scope>NUCLEOTIDE SEQUENCE</scope>
    <source>
        <strain evidence="1">MA461A</strain>
    </source>
</reference>
<organism evidence="1 2">
    <name type="scientific">Racocetra persica</name>
    <dbReference type="NCBI Taxonomy" id="160502"/>
    <lineage>
        <taxon>Eukaryota</taxon>
        <taxon>Fungi</taxon>
        <taxon>Fungi incertae sedis</taxon>
        <taxon>Mucoromycota</taxon>
        <taxon>Glomeromycotina</taxon>
        <taxon>Glomeromycetes</taxon>
        <taxon>Diversisporales</taxon>
        <taxon>Gigasporaceae</taxon>
        <taxon>Racocetra</taxon>
    </lineage>
</organism>
<proteinExistence type="predicted"/>
<evidence type="ECO:0000313" key="1">
    <source>
        <dbReference type="EMBL" id="CAG8809659.1"/>
    </source>
</evidence>
<dbReference type="EMBL" id="CAJVQC010070376">
    <property type="protein sequence ID" value="CAG8809659.1"/>
    <property type="molecule type" value="Genomic_DNA"/>
</dbReference>
<name>A0ACA9RUC6_9GLOM</name>
<feature type="non-terminal residue" evidence="1">
    <location>
        <position position="1"/>
    </location>
</feature>